<name>E7N4N1_9FIRM</name>
<dbReference type="Proteomes" id="UP000004633">
    <property type="component" value="Unassembled WGS sequence"/>
</dbReference>
<keyword evidence="4" id="KW-1185">Reference proteome</keyword>
<dbReference type="STRING" id="749551.HMPREF9555_01980"/>
<organism evidence="3 4">
    <name type="scientific">Selenomonas artemidis F0399</name>
    <dbReference type="NCBI Taxonomy" id="749551"/>
    <lineage>
        <taxon>Bacteria</taxon>
        <taxon>Bacillati</taxon>
        <taxon>Bacillota</taxon>
        <taxon>Negativicutes</taxon>
        <taxon>Selenomonadales</taxon>
        <taxon>Selenomonadaceae</taxon>
        <taxon>Selenomonas</taxon>
    </lineage>
</organism>
<evidence type="ECO:0000256" key="1">
    <source>
        <dbReference type="SAM" id="Coils"/>
    </source>
</evidence>
<evidence type="ECO:0000256" key="2">
    <source>
        <dbReference type="SAM" id="MobiDB-lite"/>
    </source>
</evidence>
<dbReference type="EMBL" id="AECV01000055">
    <property type="protein sequence ID" value="EFW28863.1"/>
    <property type="molecule type" value="Genomic_DNA"/>
</dbReference>
<feature type="compositionally biased region" description="Low complexity" evidence="2">
    <location>
        <begin position="155"/>
        <end position="181"/>
    </location>
</feature>
<accession>E7N4N1</accession>
<feature type="coiled-coil region" evidence="1">
    <location>
        <begin position="95"/>
        <end position="122"/>
    </location>
</feature>
<evidence type="ECO:0000313" key="4">
    <source>
        <dbReference type="Proteomes" id="UP000004633"/>
    </source>
</evidence>
<feature type="region of interest" description="Disordered" evidence="2">
    <location>
        <begin position="138"/>
        <end position="188"/>
    </location>
</feature>
<reference evidence="3 4" key="1">
    <citation type="submission" date="2010-08" db="EMBL/GenBank/DDBJ databases">
        <authorList>
            <person name="Weinstock G."/>
            <person name="Sodergren E."/>
            <person name="Clifton S."/>
            <person name="Fulton L."/>
            <person name="Fulton B."/>
            <person name="Courtney L."/>
            <person name="Fronick C."/>
            <person name="Harrison M."/>
            <person name="Strong C."/>
            <person name="Farmer C."/>
            <person name="Delahaunty K."/>
            <person name="Markovic C."/>
            <person name="Hall O."/>
            <person name="Minx P."/>
            <person name="Tomlinson C."/>
            <person name="Mitreva M."/>
            <person name="Hou S."/>
            <person name="Chen J."/>
            <person name="Wollam A."/>
            <person name="Pepin K.H."/>
            <person name="Johnson M."/>
            <person name="Bhonagiri V."/>
            <person name="Zhang X."/>
            <person name="Suruliraj S."/>
            <person name="Warren W."/>
            <person name="Chinwalla A."/>
            <person name="Mardis E.R."/>
            <person name="Wilson R.K."/>
        </authorList>
    </citation>
    <scope>NUCLEOTIDE SEQUENCE [LARGE SCALE GENOMIC DNA]</scope>
    <source>
        <strain evidence="3 4">F0399</strain>
    </source>
</reference>
<feature type="compositionally biased region" description="Low complexity" evidence="2">
    <location>
        <begin position="207"/>
        <end position="221"/>
    </location>
</feature>
<dbReference type="RefSeq" id="WP_009350627.1">
    <property type="nucleotide sequence ID" value="NZ_GL638155.1"/>
</dbReference>
<evidence type="ECO:0000313" key="3">
    <source>
        <dbReference type="EMBL" id="EFW28863.1"/>
    </source>
</evidence>
<feature type="region of interest" description="Disordered" evidence="2">
    <location>
        <begin position="205"/>
        <end position="248"/>
    </location>
</feature>
<comment type="caution">
    <text evidence="3">The sequence shown here is derived from an EMBL/GenBank/DDBJ whole genome shotgun (WGS) entry which is preliminary data.</text>
</comment>
<sequence length="348" mass="38016">MHMFETIGRIGDYTRMKNLRRDMNYRLRTGQSLAQALGMPQDMKKTQSAALLPQVQESDELRSMRIRQKLRQGQKLSGADKQYLKDHDPDLYEKVSRIEERREELARALKRAKTKEEALRAVTLANIAVLAEMRATGGAEAPSLRSAVQGGGGSAAAAGTSAGSASGEAAPEGTGAELPAADMPTEPSSAEMNAAIAGDAIGKDAAPDAAAQRADTDAAGAEESPREEMTQASREFGGHRALTPAEKDELRRSALTGTKLTPLDTEHVYQLRAYQREWMEYSNSKAYKELPDTPLDAAKKELDKKRKKYPHSENAAALRPAPTPAEILIAAQRYYHTAQVKEFFSMRG</sequence>
<dbReference type="AlphaFoldDB" id="E7N4N1"/>
<dbReference type="HOGENOM" id="CLU_813522_0_0_9"/>
<gene>
    <name evidence="3" type="ORF">HMPREF9555_01980</name>
</gene>
<keyword evidence="1" id="KW-0175">Coiled coil</keyword>
<proteinExistence type="predicted"/>
<protein>
    <submittedName>
        <fullName evidence="3">Uncharacterized protein</fullName>
    </submittedName>
</protein>